<dbReference type="Gene3D" id="1.25.40.10">
    <property type="entry name" value="Tetratricopeptide repeat domain"/>
    <property type="match status" value="2"/>
</dbReference>
<dbReference type="InterPro" id="IPR013105">
    <property type="entry name" value="TPR_2"/>
</dbReference>
<evidence type="ECO:0000256" key="1">
    <source>
        <dbReference type="ARBA" id="ARBA00022737"/>
    </source>
</evidence>
<comment type="caution">
    <text evidence="6">The sequence shown here is derived from an EMBL/GenBank/DDBJ whole genome shotgun (WGS) entry which is preliminary data.</text>
</comment>
<evidence type="ECO:0000313" key="6">
    <source>
        <dbReference type="EMBL" id="GBD10063.1"/>
    </source>
</evidence>
<dbReference type="InterPro" id="IPR011990">
    <property type="entry name" value="TPR-like_helical_dom_sf"/>
</dbReference>
<gene>
    <name evidence="6" type="ORF">HRbin22_02326</name>
</gene>
<dbReference type="AlphaFoldDB" id="A0A2H5Y9H5"/>
<protein>
    <recommendedName>
        <fullName evidence="5">Peptidase C39-like domain-containing protein</fullName>
    </recommendedName>
</protein>
<dbReference type="EMBL" id="BEHY01000100">
    <property type="protein sequence ID" value="GBD10063.1"/>
    <property type="molecule type" value="Genomic_DNA"/>
</dbReference>
<reference evidence="7" key="1">
    <citation type="submission" date="2017-09" db="EMBL/GenBank/DDBJ databases">
        <title>Metaegenomics of thermophilic ammonia-oxidizing enrichment culture.</title>
        <authorList>
            <person name="Kato S."/>
            <person name="Suzuki K."/>
        </authorList>
    </citation>
    <scope>NUCLEOTIDE SEQUENCE [LARGE SCALE GENOMIC DNA]</scope>
</reference>
<keyword evidence="2 3" id="KW-0802">TPR repeat</keyword>
<dbReference type="InterPro" id="IPR039564">
    <property type="entry name" value="Peptidase_C39-like"/>
</dbReference>
<evidence type="ECO:0000256" key="4">
    <source>
        <dbReference type="SAM" id="MobiDB-lite"/>
    </source>
</evidence>
<dbReference type="SUPFAM" id="SSF48452">
    <property type="entry name" value="TPR-like"/>
    <property type="match status" value="1"/>
</dbReference>
<feature type="region of interest" description="Disordered" evidence="4">
    <location>
        <begin position="77"/>
        <end position="107"/>
    </location>
</feature>
<dbReference type="PROSITE" id="PS50005">
    <property type="entry name" value="TPR"/>
    <property type="match status" value="1"/>
</dbReference>
<sequence>MEVRWKWIGLSLLVAFLSLGAIWEGLHRLPPRYIARLVPEPLQPWFWPAHPEEVPTPMATVPPERLAVLLTPVSPRPSPAWTARPSPTPAPSPSPSPTLAPTLTSLPSIPTPTVTRPVFPGPTQAARNTPAALDQADVLLYGVRHAFQTWNNCGPATLAMALSFYGWRGTQRDAAAVLKPDPEDKNVSPEEMAAFARSLGLGARVRVNGDLELLKRLLRSGFPVIIETGFEPDPKQGWMGHYKLLIGYSERAGQFIIMDSYMGPNQGVPYEEVDRYWRHFNRTYIVIYPPEAEGRLRELIGPSWDDDHRMWEETLARAQEELAANPRDPFAWFNAGAALLHLRRVEDAATAFDQARSLRLPWRILWYRFEPFEAYLTVGRYADVIALADANLRVTPYVEEWYDYKGQALLALGDRERARALFEQALRFNPNFQAARAHLAAVSP</sequence>
<evidence type="ECO:0000256" key="2">
    <source>
        <dbReference type="ARBA" id="ARBA00022803"/>
    </source>
</evidence>
<evidence type="ECO:0000256" key="3">
    <source>
        <dbReference type="PROSITE-ProRule" id="PRU00339"/>
    </source>
</evidence>
<keyword evidence="1" id="KW-0677">Repeat</keyword>
<proteinExistence type="predicted"/>
<dbReference type="Pfam" id="PF07719">
    <property type="entry name" value="TPR_2"/>
    <property type="match status" value="1"/>
</dbReference>
<dbReference type="InterPro" id="IPR019734">
    <property type="entry name" value="TPR_rpt"/>
</dbReference>
<evidence type="ECO:0000259" key="5">
    <source>
        <dbReference type="Pfam" id="PF13529"/>
    </source>
</evidence>
<dbReference type="Proteomes" id="UP000236642">
    <property type="component" value="Unassembled WGS sequence"/>
</dbReference>
<dbReference type="Pfam" id="PF13529">
    <property type="entry name" value="Peptidase_C39_2"/>
    <property type="match status" value="1"/>
</dbReference>
<feature type="compositionally biased region" description="Pro residues" evidence="4">
    <location>
        <begin position="86"/>
        <end position="98"/>
    </location>
</feature>
<accession>A0A2H5Y9H5</accession>
<feature type="repeat" description="TPR" evidence="3">
    <location>
        <begin position="399"/>
        <end position="432"/>
    </location>
</feature>
<organism evidence="6 7">
    <name type="scientific">Candidatus Thermoflexus japonica</name>
    <dbReference type="NCBI Taxonomy" id="2035417"/>
    <lineage>
        <taxon>Bacteria</taxon>
        <taxon>Bacillati</taxon>
        <taxon>Chloroflexota</taxon>
        <taxon>Thermoflexia</taxon>
        <taxon>Thermoflexales</taxon>
        <taxon>Thermoflexaceae</taxon>
        <taxon>Thermoflexus</taxon>
    </lineage>
</organism>
<dbReference type="SMART" id="SM00028">
    <property type="entry name" value="TPR"/>
    <property type="match status" value="2"/>
</dbReference>
<evidence type="ECO:0000313" key="7">
    <source>
        <dbReference type="Proteomes" id="UP000236642"/>
    </source>
</evidence>
<name>A0A2H5Y9H5_9CHLR</name>
<feature type="domain" description="Peptidase C39-like" evidence="5">
    <location>
        <begin position="144"/>
        <end position="261"/>
    </location>
</feature>
<dbReference type="Gene3D" id="3.90.70.10">
    <property type="entry name" value="Cysteine proteinases"/>
    <property type="match status" value="1"/>
</dbReference>